<comment type="caution">
    <text evidence="3">The sequence shown here is derived from an EMBL/GenBank/DDBJ whole genome shotgun (WGS) entry which is preliminary data.</text>
</comment>
<organism evidence="3 4">
    <name type="scientific">Hamadaea flava</name>
    <dbReference type="NCBI Taxonomy" id="1742688"/>
    <lineage>
        <taxon>Bacteria</taxon>
        <taxon>Bacillati</taxon>
        <taxon>Actinomycetota</taxon>
        <taxon>Actinomycetes</taxon>
        <taxon>Micromonosporales</taxon>
        <taxon>Micromonosporaceae</taxon>
        <taxon>Hamadaea</taxon>
    </lineage>
</organism>
<feature type="compositionally biased region" description="Low complexity" evidence="1">
    <location>
        <begin position="22"/>
        <end position="46"/>
    </location>
</feature>
<dbReference type="Proteomes" id="UP001595816">
    <property type="component" value="Unassembled WGS sequence"/>
</dbReference>
<dbReference type="PROSITE" id="PS51257">
    <property type="entry name" value="PROKAR_LIPOPROTEIN"/>
    <property type="match status" value="1"/>
</dbReference>
<feature type="chain" id="PRO_5046949484" evidence="2">
    <location>
        <begin position="35"/>
        <end position="144"/>
    </location>
</feature>
<keyword evidence="2" id="KW-0732">Signal</keyword>
<feature type="compositionally biased region" description="Polar residues" evidence="1">
    <location>
        <begin position="47"/>
        <end position="56"/>
    </location>
</feature>
<name>A0ABV8LSI4_9ACTN</name>
<evidence type="ECO:0000313" key="3">
    <source>
        <dbReference type="EMBL" id="MFC4133317.1"/>
    </source>
</evidence>
<keyword evidence="4" id="KW-1185">Reference proteome</keyword>
<evidence type="ECO:0000313" key="4">
    <source>
        <dbReference type="Proteomes" id="UP001595816"/>
    </source>
</evidence>
<feature type="region of interest" description="Disordered" evidence="1">
    <location>
        <begin position="22"/>
        <end position="73"/>
    </location>
</feature>
<feature type="signal peptide" evidence="2">
    <location>
        <begin position="1"/>
        <end position="34"/>
    </location>
</feature>
<protein>
    <submittedName>
        <fullName evidence="3">Uncharacterized protein</fullName>
    </submittedName>
</protein>
<accession>A0ABV8LSI4</accession>
<sequence>MVARYLAIGAMAVAFLAGCSSGTPSASSSSSASAAPSASPSEATGSQTSGVGSPTPSRLLPSTKPPASPKAGTVLTGTVVKSEVEGGCLGLNADNGKTYQILGTADRDVLVPGARVRVTGRVRDDVATICQIGTPFEVASAERL</sequence>
<proteinExistence type="predicted"/>
<gene>
    <name evidence="3" type="ORF">ACFOZ4_22130</name>
</gene>
<dbReference type="RefSeq" id="WP_253760883.1">
    <property type="nucleotide sequence ID" value="NZ_JAMZDZ010000001.1"/>
</dbReference>
<dbReference type="EMBL" id="JBHSAY010000010">
    <property type="protein sequence ID" value="MFC4133317.1"/>
    <property type="molecule type" value="Genomic_DNA"/>
</dbReference>
<evidence type="ECO:0000256" key="1">
    <source>
        <dbReference type="SAM" id="MobiDB-lite"/>
    </source>
</evidence>
<reference evidence="4" key="1">
    <citation type="journal article" date="2019" name="Int. J. Syst. Evol. Microbiol.">
        <title>The Global Catalogue of Microorganisms (GCM) 10K type strain sequencing project: providing services to taxonomists for standard genome sequencing and annotation.</title>
        <authorList>
            <consortium name="The Broad Institute Genomics Platform"/>
            <consortium name="The Broad Institute Genome Sequencing Center for Infectious Disease"/>
            <person name="Wu L."/>
            <person name="Ma J."/>
        </authorList>
    </citation>
    <scope>NUCLEOTIDE SEQUENCE [LARGE SCALE GENOMIC DNA]</scope>
    <source>
        <strain evidence="4">CGMCC 4.7289</strain>
    </source>
</reference>
<evidence type="ECO:0000256" key="2">
    <source>
        <dbReference type="SAM" id="SignalP"/>
    </source>
</evidence>